<sequence length="1041" mass="113017">MRKILHLFLFLFLFWFCPHLAEAQLSTVGKEFWVGFMDNNRILPDAPDQAVIVISANEDATGVIEYRGRSIPFNLSQGQQFSHIIPSTDLDMLHRNTGQIENKGIYISSNGKIAVYAFNERYRSADGTVVLPLGALGKDYLITSHYEFLTAQVQYNGNINDESELLVVATEDNTEIEITTSVDAFGGTIAGIPFTINLDRGQSYQLKAKADLTGSRVRVIGEDAANCKKIAVFGGNKWTSVGDCGAANDNLFQQAYPISSWGTSFVHVAFAGRTSGELVKVLASEDNTQVTIGGQNSGTIDAGEYLTLEFGVNESAKINTSKPASVTVFAKSQECNQTNDPDYQNGDPFMISYSPSEQLLKEIRFNALSLPSIVSHYLNLVVKAGTEDLTILDGQNQGAKFSPVPGDPNFSYARINITQGVHRLENSEGFTGYVYGFGFLESYGFAVGAALDNLNFETDVEYDFEVDGENVACLGQEGTWNINSENPIFTYFLWDFGDGSEMAEGEEVTHIFTEPGEYEVTVLASISPNSCDQQEEITFVVDVQAIEEDIELIGETSVCPEVEQLVYKLSESGIIPKVEFEVEGGVIVENYGDSVLVNWGVANDFAKLSAIPFTENGCPLDTISLNVKINKQLVAEIASGPEEICFDPTVLHTYEAPNLNDGRGYDWDVIGGTIVSGHGEGIIEVSWDQPGVTGSVSYTVYSLVDQSCEGLSPTLEVNVADTFEAKITAITPVLCFGGNDGEIELEITGGIAPYQYAWSHDPDLQSNKASLLEAGSYEVTITDQLGCSLVLSDLVVSEPDVLEIQSLIANETSCYGKSDGKLSLSIVGGTAPYSIDFNGPQSFTGTLALSDLEQGTYEWELIDANGCVLPISFEIISPPAMEVEVRLEKPACPGGSNGELLAFPEGGNNPYIYTWENPLGVGNQLIGVPKGNYNISVLDKLGCVSLGVGVVKEAAPALRMPTGFNPQEGIYQGVSNCEVSFELWIYNRWGQLIYSGAEGWDGMTNDQESPSGSYSYLVQYSFPLDGEIQTIEKRGAFTLIR</sequence>
<evidence type="ECO:0000313" key="3">
    <source>
        <dbReference type="EMBL" id="MBN7816398.1"/>
    </source>
</evidence>
<dbReference type="SUPFAM" id="SSF49299">
    <property type="entry name" value="PKD domain"/>
    <property type="match status" value="1"/>
</dbReference>
<dbReference type="EMBL" id="JAFKCU010000003">
    <property type="protein sequence ID" value="MBN7816398.1"/>
    <property type="molecule type" value="Genomic_DNA"/>
</dbReference>
<proteinExistence type="predicted"/>
<accession>A0ABS3CH20</accession>
<keyword evidence="1" id="KW-0732">Signal</keyword>
<dbReference type="Gene3D" id="2.60.40.10">
    <property type="entry name" value="Immunoglobulins"/>
    <property type="match status" value="1"/>
</dbReference>
<dbReference type="Pfam" id="PF13573">
    <property type="entry name" value="SprB"/>
    <property type="match status" value="2"/>
</dbReference>
<feature type="signal peptide" evidence="1">
    <location>
        <begin position="1"/>
        <end position="21"/>
    </location>
</feature>
<protein>
    <submittedName>
        <fullName evidence="3">PKD domain-containing protein</fullName>
    </submittedName>
</protein>
<feature type="domain" description="PKD" evidence="2">
    <location>
        <begin position="483"/>
        <end position="525"/>
    </location>
</feature>
<dbReference type="CDD" id="cd00146">
    <property type="entry name" value="PKD"/>
    <property type="match status" value="1"/>
</dbReference>
<feature type="chain" id="PRO_5045919534" evidence="1">
    <location>
        <begin position="22"/>
        <end position="1041"/>
    </location>
</feature>
<dbReference type="InterPro" id="IPR000601">
    <property type="entry name" value="PKD_dom"/>
</dbReference>
<reference evidence="3 4" key="1">
    <citation type="submission" date="2021-03" db="EMBL/GenBank/DDBJ databases">
        <title>novel species isolated from a fishpond in China.</title>
        <authorList>
            <person name="Lu H."/>
            <person name="Cai Z."/>
        </authorList>
    </citation>
    <scope>NUCLEOTIDE SEQUENCE [LARGE SCALE GENOMIC DNA]</scope>
    <source>
        <strain evidence="3 4">YJ13C</strain>
    </source>
</reference>
<gene>
    <name evidence="3" type="ORF">J0A69_13195</name>
</gene>
<dbReference type="InterPro" id="IPR013783">
    <property type="entry name" value="Ig-like_fold"/>
</dbReference>
<dbReference type="Proteomes" id="UP000664480">
    <property type="component" value="Unassembled WGS sequence"/>
</dbReference>
<comment type="caution">
    <text evidence="3">The sequence shown here is derived from an EMBL/GenBank/DDBJ whole genome shotgun (WGS) entry which is preliminary data.</text>
</comment>
<dbReference type="InterPro" id="IPR035986">
    <property type="entry name" value="PKD_dom_sf"/>
</dbReference>
<dbReference type="PANTHER" id="PTHR46534:SF2">
    <property type="entry name" value="VWFD DOMAIN-CONTAINING PROTEIN"/>
    <property type="match status" value="1"/>
</dbReference>
<evidence type="ECO:0000313" key="4">
    <source>
        <dbReference type="Proteomes" id="UP000664480"/>
    </source>
</evidence>
<dbReference type="InterPro" id="IPR022409">
    <property type="entry name" value="PKD/Chitinase_dom"/>
</dbReference>
<evidence type="ECO:0000256" key="1">
    <source>
        <dbReference type="SAM" id="SignalP"/>
    </source>
</evidence>
<dbReference type="PROSITE" id="PS50093">
    <property type="entry name" value="PKD"/>
    <property type="match status" value="1"/>
</dbReference>
<dbReference type="InterPro" id="IPR025667">
    <property type="entry name" value="SprB_repeat"/>
</dbReference>
<keyword evidence="4" id="KW-1185">Reference proteome</keyword>
<name>A0ABS3CH20_9BACT</name>
<dbReference type="InterPro" id="IPR035234">
    <property type="entry name" value="IgGFc-bd_N"/>
</dbReference>
<dbReference type="SMART" id="SM00089">
    <property type="entry name" value="PKD"/>
    <property type="match status" value="1"/>
</dbReference>
<dbReference type="RefSeq" id="WP_206587077.1">
    <property type="nucleotide sequence ID" value="NZ_JAFKCU010000003.1"/>
</dbReference>
<dbReference type="Pfam" id="PF17517">
    <property type="entry name" value="IgGFc_binding"/>
    <property type="match status" value="1"/>
</dbReference>
<organism evidence="3 4">
    <name type="scientific">Algoriphagus pacificus</name>
    <dbReference type="NCBI Taxonomy" id="2811234"/>
    <lineage>
        <taxon>Bacteria</taxon>
        <taxon>Pseudomonadati</taxon>
        <taxon>Bacteroidota</taxon>
        <taxon>Cytophagia</taxon>
        <taxon>Cytophagales</taxon>
        <taxon>Cyclobacteriaceae</taxon>
        <taxon>Algoriphagus</taxon>
    </lineage>
</organism>
<evidence type="ECO:0000259" key="2">
    <source>
        <dbReference type="PROSITE" id="PS50093"/>
    </source>
</evidence>
<dbReference type="PANTHER" id="PTHR46534">
    <property type="entry name" value="IGGFC_BINDING DOMAIN-CONTAINING PROTEIN"/>
    <property type="match status" value="1"/>
</dbReference>
<dbReference type="Pfam" id="PF18911">
    <property type="entry name" value="PKD_4"/>
    <property type="match status" value="1"/>
</dbReference>